<evidence type="ECO:0000259" key="2">
    <source>
        <dbReference type="Pfam" id="PF26018"/>
    </source>
</evidence>
<sequence>MSNTSHLKKRRFFFNIEGVIFAIIALYILFSVVSFMRRDQIRFYEVREGSLVKENQFTGLILRNEKAYAAKKSGYIHFTVMEGRRVSKNAELYTLDETGNLENYLSEHPELLGSLNEKQIMELRQRLENFSRSFENNRFYTLYSFQSGMDNNHFSFSGEEGVKQLNSILSNLGIAYTTGTAEEAGVVSYILDGFESFKESDLAEEVFKKTDPKKEYVQGGSKVEEGSLIYKIISASKWNVFFPLSEEENKELENKHKVILHFDSQNLDLSGELFLVRGKDGKSFGKVELSNYQDYFLEDRFVAFSLKEREENGLKIPASAVVKKDFYVVPNEFLSTLEDGSQGFYRKESDGNLKFIPTEIYRKDQQYAYIDIPKNQDSSVLKTGDVLIKQESTDSFIIGPTKSLEGVYNINKGYAVFRQIVPLEKNDEYIIVKKDTSSGIEVYDHIVLQGDMVSDGQLIFQ</sequence>
<comment type="caution">
    <text evidence="3">The sequence shown here is derived from an EMBL/GenBank/DDBJ whole genome shotgun (WGS) entry which is preliminary data.</text>
</comment>
<dbReference type="Proteomes" id="UP000709351">
    <property type="component" value="Unassembled WGS sequence"/>
</dbReference>
<dbReference type="AlphaFoldDB" id="A0A930DQ77"/>
<reference evidence="3" key="1">
    <citation type="submission" date="2020-04" db="EMBL/GenBank/DDBJ databases">
        <title>Deep metagenomics examines the oral microbiome during advanced dental caries in children, revealing novel taxa and co-occurrences with host molecules.</title>
        <authorList>
            <person name="Baker J.L."/>
            <person name="Morton J.T."/>
            <person name="Dinis M."/>
            <person name="Alvarez R."/>
            <person name="Tran N.C."/>
            <person name="Knight R."/>
            <person name="Edlund A."/>
        </authorList>
    </citation>
    <scope>NUCLEOTIDE SEQUENCE</scope>
    <source>
        <strain evidence="3">JCVI_24_bin.2</strain>
    </source>
</reference>
<evidence type="ECO:0000313" key="4">
    <source>
        <dbReference type="Proteomes" id="UP000709351"/>
    </source>
</evidence>
<evidence type="ECO:0000256" key="1">
    <source>
        <dbReference type="SAM" id="Phobius"/>
    </source>
</evidence>
<evidence type="ECO:0000313" key="3">
    <source>
        <dbReference type="EMBL" id="MBF1283121.1"/>
    </source>
</evidence>
<dbReference type="InterPro" id="IPR058709">
    <property type="entry name" value="BSH_RND-rel"/>
</dbReference>
<protein>
    <recommendedName>
        <fullName evidence="2">RND related barrel-sandwich hybrid domain-containing protein</fullName>
    </recommendedName>
</protein>
<keyword evidence="1" id="KW-1133">Transmembrane helix</keyword>
<organism evidence="3 4">
    <name type="scientific">Oribacterium parvum</name>
    <dbReference type="NCBI Taxonomy" id="1501329"/>
    <lineage>
        <taxon>Bacteria</taxon>
        <taxon>Bacillati</taxon>
        <taxon>Bacillota</taxon>
        <taxon>Clostridia</taxon>
        <taxon>Lachnospirales</taxon>
        <taxon>Lachnospiraceae</taxon>
        <taxon>Oribacterium</taxon>
    </lineage>
</organism>
<feature type="transmembrane region" description="Helical" evidence="1">
    <location>
        <begin position="12"/>
        <end position="36"/>
    </location>
</feature>
<proteinExistence type="predicted"/>
<dbReference type="Pfam" id="PF26018">
    <property type="entry name" value="BSH_RND_rel"/>
    <property type="match status" value="1"/>
</dbReference>
<keyword evidence="1" id="KW-0472">Membrane</keyword>
<keyword evidence="1" id="KW-0812">Transmembrane</keyword>
<feature type="domain" description="RND related barrel-sandwich hybrid" evidence="2">
    <location>
        <begin position="65"/>
        <end position="233"/>
    </location>
</feature>
<gene>
    <name evidence="3" type="ORF">HXM93_01105</name>
</gene>
<accession>A0A930DQ77</accession>
<name>A0A930DQ77_9FIRM</name>
<dbReference type="EMBL" id="JABZRD010000039">
    <property type="protein sequence ID" value="MBF1283121.1"/>
    <property type="molecule type" value="Genomic_DNA"/>
</dbReference>